<dbReference type="Gene3D" id="3.40.50.300">
    <property type="entry name" value="P-loop containing nucleotide triphosphate hydrolases"/>
    <property type="match status" value="1"/>
</dbReference>
<accession>A0A0C3CY17</accession>
<dbReference type="PANTHER" id="PTHR11566:SF21">
    <property type="entry name" value="DYNAMIN RELATED PROTEIN 1, ISOFORM A"/>
    <property type="match status" value="1"/>
</dbReference>
<dbReference type="InterPro" id="IPR003130">
    <property type="entry name" value="GED"/>
</dbReference>
<dbReference type="OrthoDB" id="5061070at2759"/>
<dbReference type="GO" id="GO:0008017">
    <property type="term" value="F:microtubule binding"/>
    <property type="evidence" value="ECO:0007669"/>
    <property type="project" value="TreeGrafter"/>
</dbReference>
<evidence type="ECO:0000256" key="2">
    <source>
        <dbReference type="ARBA" id="ARBA00023134"/>
    </source>
</evidence>
<dbReference type="InParanoid" id="A0A0C3CY17"/>
<reference evidence="6" key="2">
    <citation type="submission" date="2015-01" db="EMBL/GenBank/DDBJ databases">
        <title>Evolutionary Origins and Diversification of the Mycorrhizal Mutualists.</title>
        <authorList>
            <consortium name="DOE Joint Genome Institute"/>
            <consortium name="Mycorrhizal Genomics Consortium"/>
            <person name="Kohler A."/>
            <person name="Kuo A."/>
            <person name="Nagy L.G."/>
            <person name="Floudas D."/>
            <person name="Copeland A."/>
            <person name="Barry K.W."/>
            <person name="Cichocki N."/>
            <person name="Veneault-Fourrey C."/>
            <person name="LaButti K."/>
            <person name="Lindquist E.A."/>
            <person name="Lipzen A."/>
            <person name="Lundell T."/>
            <person name="Morin E."/>
            <person name="Murat C."/>
            <person name="Riley R."/>
            <person name="Ohm R."/>
            <person name="Sun H."/>
            <person name="Tunlid A."/>
            <person name="Henrissat B."/>
            <person name="Grigoriev I.V."/>
            <person name="Hibbett D.S."/>
            <person name="Martin F."/>
        </authorList>
    </citation>
    <scope>NUCLEOTIDE SEQUENCE [LARGE SCALE GENOMIC DNA]</scope>
    <source>
        <strain evidence="6">Foug A</strain>
    </source>
</reference>
<dbReference type="Proteomes" id="UP000053989">
    <property type="component" value="Unassembled WGS sequence"/>
</dbReference>
<dbReference type="CDD" id="cd08771">
    <property type="entry name" value="DLP_1"/>
    <property type="match status" value="1"/>
</dbReference>
<dbReference type="GO" id="GO:0005874">
    <property type="term" value="C:microtubule"/>
    <property type="evidence" value="ECO:0007669"/>
    <property type="project" value="TreeGrafter"/>
</dbReference>
<dbReference type="STRING" id="1036808.A0A0C3CY17"/>
<dbReference type="Pfam" id="PF01031">
    <property type="entry name" value="Dynamin_M"/>
    <property type="match status" value="1"/>
</dbReference>
<dbReference type="InterPro" id="IPR000375">
    <property type="entry name" value="Dynamin_stalk"/>
</dbReference>
<dbReference type="PRINTS" id="PR00195">
    <property type="entry name" value="DYNAMIN"/>
</dbReference>
<protein>
    <recommendedName>
        <fullName evidence="7">GED domain-containing protein</fullName>
    </recommendedName>
</protein>
<keyword evidence="2" id="KW-0342">GTP-binding</keyword>
<evidence type="ECO:0000259" key="3">
    <source>
        <dbReference type="PROSITE" id="PS51388"/>
    </source>
</evidence>
<dbReference type="Gene3D" id="1.20.120.1240">
    <property type="entry name" value="Dynamin, middle domain"/>
    <property type="match status" value="1"/>
</dbReference>
<dbReference type="PROSITE" id="PS51718">
    <property type="entry name" value="G_DYNAMIN_2"/>
    <property type="match status" value="1"/>
</dbReference>
<gene>
    <name evidence="5" type="ORF">SCLCIDRAFT_138968</name>
</gene>
<dbReference type="InterPro" id="IPR027417">
    <property type="entry name" value="P-loop_NTPase"/>
</dbReference>
<dbReference type="GO" id="GO:0016020">
    <property type="term" value="C:membrane"/>
    <property type="evidence" value="ECO:0007669"/>
    <property type="project" value="TreeGrafter"/>
</dbReference>
<feature type="domain" description="GED" evidence="3">
    <location>
        <begin position="637"/>
        <end position="730"/>
    </location>
</feature>
<evidence type="ECO:0000313" key="6">
    <source>
        <dbReference type="Proteomes" id="UP000053989"/>
    </source>
</evidence>
<dbReference type="SMART" id="SM00053">
    <property type="entry name" value="DYNc"/>
    <property type="match status" value="1"/>
</dbReference>
<dbReference type="InterPro" id="IPR020850">
    <property type="entry name" value="GED_dom"/>
</dbReference>
<organism evidence="5 6">
    <name type="scientific">Scleroderma citrinum Foug A</name>
    <dbReference type="NCBI Taxonomy" id="1036808"/>
    <lineage>
        <taxon>Eukaryota</taxon>
        <taxon>Fungi</taxon>
        <taxon>Dikarya</taxon>
        <taxon>Basidiomycota</taxon>
        <taxon>Agaricomycotina</taxon>
        <taxon>Agaricomycetes</taxon>
        <taxon>Agaricomycetidae</taxon>
        <taxon>Boletales</taxon>
        <taxon>Sclerodermatineae</taxon>
        <taxon>Sclerodermataceae</taxon>
        <taxon>Scleroderma</taxon>
    </lineage>
</organism>
<dbReference type="EMBL" id="KN822179">
    <property type="protein sequence ID" value="KIM53480.1"/>
    <property type="molecule type" value="Genomic_DNA"/>
</dbReference>
<dbReference type="GO" id="GO:0005525">
    <property type="term" value="F:GTP binding"/>
    <property type="evidence" value="ECO:0007669"/>
    <property type="project" value="InterPro"/>
</dbReference>
<evidence type="ECO:0008006" key="7">
    <source>
        <dbReference type="Google" id="ProtNLM"/>
    </source>
</evidence>
<dbReference type="GO" id="GO:0003924">
    <property type="term" value="F:GTPase activity"/>
    <property type="evidence" value="ECO:0007669"/>
    <property type="project" value="InterPro"/>
</dbReference>
<dbReference type="Pfam" id="PF00350">
    <property type="entry name" value="Dynamin_N"/>
    <property type="match status" value="1"/>
</dbReference>
<keyword evidence="1" id="KW-0547">Nucleotide-binding</keyword>
<dbReference type="PROSITE" id="PS51388">
    <property type="entry name" value="GED"/>
    <property type="match status" value="1"/>
</dbReference>
<evidence type="ECO:0000313" key="5">
    <source>
        <dbReference type="EMBL" id="KIM53480.1"/>
    </source>
</evidence>
<feature type="domain" description="Dynamin-type G" evidence="4">
    <location>
        <begin position="36"/>
        <end position="340"/>
    </location>
</feature>
<dbReference type="Pfam" id="PF02212">
    <property type="entry name" value="GED"/>
    <property type="match status" value="1"/>
</dbReference>
<proteinExistence type="predicted"/>
<dbReference type="InterPro" id="IPR030381">
    <property type="entry name" value="G_DYNAMIN_dom"/>
</dbReference>
<keyword evidence="6" id="KW-1185">Reference proteome</keyword>
<dbReference type="HOGENOM" id="CLU_008964_4_1_1"/>
<dbReference type="AlphaFoldDB" id="A0A0C3CY17"/>
<name>A0A0C3CY17_9AGAM</name>
<evidence type="ECO:0000259" key="4">
    <source>
        <dbReference type="PROSITE" id="PS51718"/>
    </source>
</evidence>
<reference evidence="5 6" key="1">
    <citation type="submission" date="2014-04" db="EMBL/GenBank/DDBJ databases">
        <authorList>
            <consortium name="DOE Joint Genome Institute"/>
            <person name="Kuo A."/>
            <person name="Kohler A."/>
            <person name="Nagy L.G."/>
            <person name="Floudas D."/>
            <person name="Copeland A."/>
            <person name="Barry K.W."/>
            <person name="Cichocki N."/>
            <person name="Veneault-Fourrey C."/>
            <person name="LaButti K."/>
            <person name="Lindquist E.A."/>
            <person name="Lipzen A."/>
            <person name="Lundell T."/>
            <person name="Morin E."/>
            <person name="Murat C."/>
            <person name="Sun H."/>
            <person name="Tunlid A."/>
            <person name="Henrissat B."/>
            <person name="Grigoriev I.V."/>
            <person name="Hibbett D.S."/>
            <person name="Martin F."/>
            <person name="Nordberg H.P."/>
            <person name="Cantor M.N."/>
            <person name="Hua S.X."/>
        </authorList>
    </citation>
    <scope>NUCLEOTIDE SEQUENCE [LARGE SCALE GENOMIC DNA]</scope>
    <source>
        <strain evidence="5 6">Foug A</strain>
    </source>
</reference>
<dbReference type="SUPFAM" id="SSF52540">
    <property type="entry name" value="P-loop containing nucleoside triphosphate hydrolases"/>
    <property type="match status" value="1"/>
</dbReference>
<dbReference type="InterPro" id="IPR001401">
    <property type="entry name" value="Dynamin_GTPase"/>
</dbReference>
<evidence type="ECO:0000256" key="1">
    <source>
        <dbReference type="ARBA" id="ARBA00022741"/>
    </source>
</evidence>
<dbReference type="GO" id="GO:0005737">
    <property type="term" value="C:cytoplasm"/>
    <property type="evidence" value="ECO:0007669"/>
    <property type="project" value="TreeGrafter"/>
</dbReference>
<sequence length="730" mass="82690">MDSTDGIGLSDPATAQHRRAMLDLVNRLRNTGIQSDIDLPMIAVIGNQSAGKSSLIESISGITLPRSSGTCTRCPTECKLAHTDTPWSCVVKLHFHTDIRGQAILPRIESFGDVISDKADVEERIRRAQRAILNPSTSPSMFLSGATIEDNETSFSRNYISLEISGRELEDLSFVDLPGLIASVGQHGRVEDIELVRNLVVSYIERESCVILLTVACETDFENQGAHHLAKRYDPEGRRTVGVLTKPDRIPQGEEESWVRLIRNEREPLVNNWFCVKQPSSFDLGQGITWAGARRREEEWFASNQPWCNLDSFHRSLLRTSKLVERLSNILAELIAKRLPEIQEELYRVLQQTEDELEGLPPPPPSNPLGEVLRVLDEFRRDLSERVEGTPDTDGLLQNIRPHTTKFRRRIRATAPDFVPWESHRAGQPSVMPAATFLSNEEESESDALHDGPVESVGSEIHVDQVMDRAQTSRTRELPDHYPFVVQKTYIAEFVKEWRQPALTLFDAVYQILKQDIERLVDKHFGKMGRGGAKQSVLMIMHDHLDAAAIRSKEKIEWLLKVEKSPATLNTHYYLDYKNKFLAHYRASRHNTNLASEMWVPSQNDVQAAISALSRLRIRAQRDDLHKLLPSDPMEAALGIMASVRGYFQVAYKRFVDTVPTAIDDEAIRGLERNLEQTLRDGLQLTAPEAHERCALMLQELPAIAAKRQETTRKLERLQAARAELRQLII</sequence>
<dbReference type="InterPro" id="IPR045063">
    <property type="entry name" value="Dynamin_N"/>
</dbReference>
<dbReference type="InterPro" id="IPR022812">
    <property type="entry name" value="Dynamin"/>
</dbReference>
<dbReference type="PANTHER" id="PTHR11566">
    <property type="entry name" value="DYNAMIN"/>
    <property type="match status" value="1"/>
</dbReference>